<sequence length="229" mass="27350">MKVLEKSSCILLLGIFVMGCEVLREEPSIVTSTYYPLAIGNFWEYHVDNTQYFGEEDFETTEFFYRDEIVEQYLNADNDLVYRVRRRYSDDRNSWRDEKSYTLTFSNSRIIRHDNNRQDIVLIYPVASDSEWDGNAYNSLPETFFFIERMGDYLVGNTYYPETATVRQSEEDDQITLRDIRYEVYGRDVGLIESYYEVFRYCSRNECLGEQIIQEGRFTHLKLINYGKD</sequence>
<proteinExistence type="predicted"/>
<gene>
    <name evidence="1" type="ORF">QWZ15_20410</name>
</gene>
<comment type="caution">
    <text evidence="1">The sequence shown here is derived from an EMBL/GenBank/DDBJ whole genome shotgun (WGS) entry which is preliminary data.</text>
</comment>
<accession>A0ABT8CET8</accession>
<dbReference type="Proteomes" id="UP001236663">
    <property type="component" value="Unassembled WGS sequence"/>
</dbReference>
<organism evidence="1 2">
    <name type="scientific">Cyclobacterium jeungdonense</name>
    <dbReference type="NCBI Taxonomy" id="708087"/>
    <lineage>
        <taxon>Bacteria</taxon>
        <taxon>Pseudomonadati</taxon>
        <taxon>Bacteroidota</taxon>
        <taxon>Cytophagia</taxon>
        <taxon>Cytophagales</taxon>
        <taxon>Cyclobacteriaceae</taxon>
        <taxon>Cyclobacterium</taxon>
    </lineage>
</organism>
<protein>
    <recommendedName>
        <fullName evidence="3">Lipoprotein</fullName>
    </recommendedName>
</protein>
<name>A0ABT8CET8_9BACT</name>
<evidence type="ECO:0008006" key="3">
    <source>
        <dbReference type="Google" id="ProtNLM"/>
    </source>
</evidence>
<evidence type="ECO:0000313" key="2">
    <source>
        <dbReference type="Proteomes" id="UP001236663"/>
    </source>
</evidence>
<keyword evidence="2" id="KW-1185">Reference proteome</keyword>
<dbReference type="RefSeq" id="WP_163383297.1">
    <property type="nucleotide sequence ID" value="NZ_JAUFQS010000047.1"/>
</dbReference>
<dbReference type="EMBL" id="JAUFQS010000047">
    <property type="protein sequence ID" value="MDN3690196.1"/>
    <property type="molecule type" value="Genomic_DNA"/>
</dbReference>
<reference evidence="2" key="1">
    <citation type="journal article" date="2019" name="Int. J. Syst. Evol. Microbiol.">
        <title>The Global Catalogue of Microorganisms (GCM) 10K type strain sequencing project: providing services to taxonomists for standard genome sequencing and annotation.</title>
        <authorList>
            <consortium name="The Broad Institute Genomics Platform"/>
            <consortium name="The Broad Institute Genome Sequencing Center for Infectious Disease"/>
            <person name="Wu L."/>
            <person name="Ma J."/>
        </authorList>
    </citation>
    <scope>NUCLEOTIDE SEQUENCE [LARGE SCALE GENOMIC DNA]</scope>
    <source>
        <strain evidence="2">CECT 7706</strain>
    </source>
</reference>
<evidence type="ECO:0000313" key="1">
    <source>
        <dbReference type="EMBL" id="MDN3690196.1"/>
    </source>
</evidence>
<dbReference type="PROSITE" id="PS51257">
    <property type="entry name" value="PROKAR_LIPOPROTEIN"/>
    <property type="match status" value="1"/>
</dbReference>